<dbReference type="Proteomes" id="UP000265080">
    <property type="component" value="Chromosome 1"/>
</dbReference>
<reference evidence="1 2" key="1">
    <citation type="submission" date="2018-03" db="EMBL/GenBank/DDBJ databases">
        <title>Finding Nemo's genes: A chromosome-scale reference assembly of the genome of the orange clownfish Amphiprion percula.</title>
        <authorList>
            <person name="Lehmann R."/>
        </authorList>
    </citation>
    <scope>NUCLEOTIDE SEQUENCE</scope>
</reference>
<name>A0A3P8SJ71_AMPPE</name>
<accession>A0A3P8SJ71</accession>
<organism evidence="1 2">
    <name type="scientific">Amphiprion percula</name>
    <name type="common">Orange clownfish</name>
    <name type="synonym">Lutjanus percula</name>
    <dbReference type="NCBI Taxonomy" id="161767"/>
    <lineage>
        <taxon>Eukaryota</taxon>
        <taxon>Metazoa</taxon>
        <taxon>Chordata</taxon>
        <taxon>Craniata</taxon>
        <taxon>Vertebrata</taxon>
        <taxon>Euteleostomi</taxon>
        <taxon>Actinopterygii</taxon>
        <taxon>Neopterygii</taxon>
        <taxon>Teleostei</taxon>
        <taxon>Neoteleostei</taxon>
        <taxon>Acanthomorphata</taxon>
        <taxon>Ovalentaria</taxon>
        <taxon>Pomacentridae</taxon>
        <taxon>Amphiprion</taxon>
    </lineage>
</organism>
<dbReference type="AlphaFoldDB" id="A0A3P8SJ71"/>
<evidence type="ECO:0000313" key="1">
    <source>
        <dbReference type="Ensembl" id="ENSAPEP00000012553.1"/>
    </source>
</evidence>
<evidence type="ECO:0000313" key="2">
    <source>
        <dbReference type="Proteomes" id="UP000265080"/>
    </source>
</evidence>
<dbReference type="Ensembl" id="ENSAPET00000012890.1">
    <property type="protein sequence ID" value="ENSAPEP00000012553.1"/>
    <property type="gene ID" value="ENSAPEG00000008946.1"/>
</dbReference>
<protein>
    <submittedName>
        <fullName evidence="1">Uncharacterized protein</fullName>
    </submittedName>
</protein>
<dbReference type="GeneTree" id="ENSGT01120000278135"/>
<reference evidence="1" key="3">
    <citation type="submission" date="2025-09" db="UniProtKB">
        <authorList>
            <consortium name="Ensembl"/>
        </authorList>
    </citation>
    <scope>IDENTIFICATION</scope>
</reference>
<proteinExistence type="predicted"/>
<sequence length="85" mass="9706">MGIKTTQDENNIFKIKSVCLALSSSEKWMGKCFRLGTGVINGNQRFCDSSDSVKDVNIYRQHPKKPTKIGLINTESTFFCQMRKR</sequence>
<reference evidence="1" key="2">
    <citation type="submission" date="2025-08" db="UniProtKB">
        <authorList>
            <consortium name="Ensembl"/>
        </authorList>
    </citation>
    <scope>IDENTIFICATION</scope>
</reference>
<keyword evidence="2" id="KW-1185">Reference proteome</keyword>